<evidence type="ECO:0000313" key="3">
    <source>
        <dbReference type="EMBL" id="MBB6072102.1"/>
    </source>
</evidence>
<reference evidence="3 4" key="1">
    <citation type="submission" date="2020-08" db="EMBL/GenBank/DDBJ databases">
        <title>Genomic Encyclopedia of Type Strains, Phase IV (KMG-IV): sequencing the most valuable type-strain genomes for metagenomic binning, comparative biology and taxonomic classification.</title>
        <authorList>
            <person name="Goeker M."/>
        </authorList>
    </citation>
    <scope>NUCLEOTIDE SEQUENCE [LARGE SCALE GENOMIC DNA]</scope>
    <source>
        <strain evidence="3 4">DSM 29007</strain>
    </source>
</reference>
<dbReference type="RefSeq" id="WP_170034751.1">
    <property type="nucleotide sequence ID" value="NZ_JABDTL010000001.1"/>
</dbReference>
<organism evidence="3 4">
    <name type="scientific">Longimicrobium terrae</name>
    <dbReference type="NCBI Taxonomy" id="1639882"/>
    <lineage>
        <taxon>Bacteria</taxon>
        <taxon>Pseudomonadati</taxon>
        <taxon>Gemmatimonadota</taxon>
        <taxon>Longimicrobiia</taxon>
        <taxon>Longimicrobiales</taxon>
        <taxon>Longimicrobiaceae</taxon>
        <taxon>Longimicrobium</taxon>
    </lineage>
</organism>
<feature type="domain" description="Transglutaminase-like" evidence="2">
    <location>
        <begin position="98"/>
        <end position="165"/>
    </location>
</feature>
<accession>A0A841H2A3</accession>
<dbReference type="PANTHER" id="PTHR46333:SF2">
    <property type="entry name" value="CYTOKINESIS PROTEIN 3"/>
    <property type="match status" value="1"/>
</dbReference>
<evidence type="ECO:0000259" key="2">
    <source>
        <dbReference type="SMART" id="SM00460"/>
    </source>
</evidence>
<feature type="signal peptide" evidence="1">
    <location>
        <begin position="1"/>
        <end position="23"/>
    </location>
</feature>
<dbReference type="GO" id="GO:0005737">
    <property type="term" value="C:cytoplasm"/>
    <property type="evidence" value="ECO:0007669"/>
    <property type="project" value="TreeGrafter"/>
</dbReference>
<protein>
    <recommendedName>
        <fullName evidence="2">Transglutaminase-like domain-containing protein</fullName>
    </recommendedName>
</protein>
<proteinExistence type="predicted"/>
<name>A0A841H2A3_9BACT</name>
<dbReference type="InterPro" id="IPR038765">
    <property type="entry name" value="Papain-like_cys_pep_sf"/>
</dbReference>
<dbReference type="SUPFAM" id="SSF54001">
    <property type="entry name" value="Cysteine proteinases"/>
    <property type="match status" value="1"/>
</dbReference>
<feature type="chain" id="PRO_5032846601" description="Transglutaminase-like domain-containing protein" evidence="1">
    <location>
        <begin position="24"/>
        <end position="359"/>
    </location>
</feature>
<sequence>MNIARITVTAAAAVLFAAAPVLAQRQTYDYRMADSVALAAPANAASVEEIAAKVTRGLHSDRDKARAIYRWITHNIEYDASAFFGSRFMVPVQTPPAVLRRKRAVCDGFSLLFMAMSHAAGLEVGEVSGYAKAYSGDPRNPVSRQRHAWNVVRVDGAWQLVDASWGAGDIIGRDFVRRFRDFYFFPDPEKFIYSHMAEDPAMQLLAHPVSVSQFDRMPALQRDFWELGFSPADVRNASAAGREFVGVFPVAQHPIRVTAAPLAARLVPGAMHRFRIEAPGATEVFAVSGTQWQPLAPAGETAAGGAAQASAPGTAFTGDAALTGPELVLLVRYPEAPAGIVVLRYGSAAATARRGRRGE</sequence>
<dbReference type="Gene3D" id="3.10.620.30">
    <property type="match status" value="1"/>
</dbReference>
<evidence type="ECO:0000313" key="4">
    <source>
        <dbReference type="Proteomes" id="UP000582837"/>
    </source>
</evidence>
<dbReference type="SMART" id="SM00460">
    <property type="entry name" value="TGc"/>
    <property type="match status" value="1"/>
</dbReference>
<comment type="caution">
    <text evidence="3">The sequence shown here is derived from an EMBL/GenBank/DDBJ whole genome shotgun (WGS) entry which is preliminary data.</text>
</comment>
<keyword evidence="4" id="KW-1185">Reference proteome</keyword>
<dbReference type="Proteomes" id="UP000582837">
    <property type="component" value="Unassembled WGS sequence"/>
</dbReference>
<dbReference type="InterPro" id="IPR002931">
    <property type="entry name" value="Transglutaminase-like"/>
</dbReference>
<dbReference type="Pfam" id="PF01841">
    <property type="entry name" value="Transglut_core"/>
    <property type="match status" value="1"/>
</dbReference>
<dbReference type="AlphaFoldDB" id="A0A841H2A3"/>
<evidence type="ECO:0000256" key="1">
    <source>
        <dbReference type="SAM" id="SignalP"/>
    </source>
</evidence>
<keyword evidence="1" id="KW-0732">Signal</keyword>
<dbReference type="EMBL" id="JACHIA010000012">
    <property type="protein sequence ID" value="MBB6072102.1"/>
    <property type="molecule type" value="Genomic_DNA"/>
</dbReference>
<gene>
    <name evidence="3" type="ORF">HNQ61_003763</name>
</gene>
<dbReference type="InterPro" id="IPR052557">
    <property type="entry name" value="CAP/Cytokinesis_protein"/>
</dbReference>
<dbReference type="PANTHER" id="PTHR46333">
    <property type="entry name" value="CYTOKINESIS PROTEIN 3"/>
    <property type="match status" value="1"/>
</dbReference>